<organism evidence="1 2">
    <name type="scientific">Bifidobacterium margollesii</name>
    <dbReference type="NCBI Taxonomy" id="2020964"/>
    <lineage>
        <taxon>Bacteria</taxon>
        <taxon>Bacillati</taxon>
        <taxon>Actinomycetota</taxon>
        <taxon>Actinomycetes</taxon>
        <taxon>Bifidobacteriales</taxon>
        <taxon>Bifidobacteriaceae</taxon>
        <taxon>Bifidobacterium</taxon>
    </lineage>
</organism>
<comment type="caution">
    <text evidence="1">The sequence shown here is derived from an EMBL/GenBank/DDBJ whole genome shotgun (WGS) entry which is preliminary data.</text>
</comment>
<dbReference type="AlphaFoldDB" id="A0A2N5J7B4"/>
<keyword evidence="2" id="KW-1185">Reference proteome</keyword>
<reference evidence="1 2" key="1">
    <citation type="submission" date="2017-07" db="EMBL/GenBank/DDBJ databases">
        <title>Bifidobacterium novel species.</title>
        <authorList>
            <person name="Lugli G.A."/>
            <person name="Milani C."/>
            <person name="Duranti S."/>
            <person name="Mangifesta M."/>
        </authorList>
    </citation>
    <scope>NUCLEOTIDE SEQUENCE [LARGE SCALE GENOMIC DNA]</scope>
    <source>
        <strain evidence="2">Uis1B</strain>
    </source>
</reference>
<dbReference type="EMBL" id="NMWU01000046">
    <property type="protein sequence ID" value="PLS30091.1"/>
    <property type="molecule type" value="Genomic_DNA"/>
</dbReference>
<dbReference type="Proteomes" id="UP000235050">
    <property type="component" value="Unassembled WGS sequence"/>
</dbReference>
<gene>
    <name evidence="1" type="ORF">Uis1B_2063</name>
</gene>
<evidence type="ECO:0000313" key="2">
    <source>
        <dbReference type="Proteomes" id="UP000235050"/>
    </source>
</evidence>
<dbReference type="Gene3D" id="3.40.50.300">
    <property type="entry name" value="P-loop containing nucleotide triphosphate hydrolases"/>
    <property type="match status" value="1"/>
</dbReference>
<dbReference type="InterPro" id="IPR027417">
    <property type="entry name" value="P-loop_NTPase"/>
</dbReference>
<protein>
    <submittedName>
        <fullName evidence="1">Terminase</fullName>
    </submittedName>
</protein>
<accession>A0A2N5J7B4</accession>
<name>A0A2N5J7B4_9BIFI</name>
<proteinExistence type="predicted"/>
<sequence length="482" mass="53155">MRMPERRLSEIAAHLVQPSGIVSSDFTRLNRVAVKAGIRYDPWQQGLLYLLFARRRDGRYACGEGGTVVSSCRQIGKTFTIGTAMFLKCILHPGLKVIWTAHHTRTSDETFNDLCDLARNRLLSRYVERIRRANGQQEIGFRNGSRIMFGARENGFGRGLHSVDVEIFDEAQILTVRALDNMLPVVNTSPDPLVVFMGNPPKPGDQSEVFEGKRRSALAGVDGMAYVELAADRDADPDDRGQWARANPSYPKRTSETAILRMRNLMAPDSFRREALGVWDETAASAAIDPEQWKRAATDGPVTPGSSDLVGYAIDMSPDRSTLAIGGAVRHDDDTAHVELRAFESTKARGTAWAVDWIAEHWPRTASVVIDGQSPAMSLLPDLKARHVRVIVTNAADMGRACGRLLDMLRDHRLTHLTDDEQPALAKAVANAATRNIGPSGAFGWNKTGSDIDISPLVAVTLALYGTYVTKRNPNRRQEVMV</sequence>
<evidence type="ECO:0000313" key="1">
    <source>
        <dbReference type="EMBL" id="PLS30091.1"/>
    </source>
</evidence>